<comment type="caution">
    <text evidence="1">The sequence shown here is derived from an EMBL/GenBank/DDBJ whole genome shotgun (WGS) entry which is preliminary data.</text>
</comment>
<dbReference type="Proteomes" id="UP000245639">
    <property type="component" value="Unassembled WGS sequence"/>
</dbReference>
<dbReference type="Gene3D" id="3.40.190.10">
    <property type="entry name" value="Periplasmic binding protein-like II"/>
    <property type="match status" value="2"/>
</dbReference>
<proteinExistence type="predicted"/>
<gene>
    <name evidence="1" type="ORF">C8D89_10477</name>
</gene>
<protein>
    <submittedName>
        <fullName evidence="1">NitT/TauT family transport system substrate-binding protein</fullName>
    </submittedName>
</protein>
<organism evidence="1 2">
    <name type="scientific">Actinomycetospora cinnamomea</name>
    <dbReference type="NCBI Taxonomy" id="663609"/>
    <lineage>
        <taxon>Bacteria</taxon>
        <taxon>Bacillati</taxon>
        <taxon>Actinomycetota</taxon>
        <taxon>Actinomycetes</taxon>
        <taxon>Pseudonocardiales</taxon>
        <taxon>Pseudonocardiaceae</taxon>
        <taxon>Actinomycetospora</taxon>
    </lineage>
</organism>
<dbReference type="RefSeq" id="WP_133251860.1">
    <property type="nucleotide sequence ID" value="NZ_QEKW01000004.1"/>
</dbReference>
<reference evidence="1 2" key="1">
    <citation type="submission" date="2018-04" db="EMBL/GenBank/DDBJ databases">
        <title>Genomic Encyclopedia of Type Strains, Phase IV (KMG-IV): sequencing the most valuable type-strain genomes for metagenomic binning, comparative biology and taxonomic classification.</title>
        <authorList>
            <person name="Goeker M."/>
        </authorList>
    </citation>
    <scope>NUCLEOTIDE SEQUENCE [LARGE SCALE GENOMIC DNA]</scope>
    <source>
        <strain evidence="1 2">DSM 45771</strain>
    </source>
</reference>
<sequence>MRVVFRIQPHVRLHEWVAEEHGFFAAEGLEYVFEPAGFAGGSSSVAREDEAPSEVRSGALEDMAAGRSAEVSSACHWAVNAAATEHHGRMYGDAYSVCPAGIYVAPGAGVREPRDLAGVEVGVGYHSGSHYSALQGLEPFLPRSEIALAFVGRPFDRVRLLLDGRLTAVNAWGAGAYVLEQRGCPKIVDTTFVMGFFLSPDADTQDIGRYFRALLRAQQEIDLEPQRYTHYWAREMPVDLLDLVDVRRFGPGERVVPQPYTRDMFERSHAWMQTWDLLDPAAAVGARYDDVVLRAPTTPAGHVPSAPG</sequence>
<dbReference type="AlphaFoldDB" id="A0A2U1FFF4"/>
<dbReference type="OrthoDB" id="9815602at2"/>
<dbReference type="SUPFAM" id="SSF53850">
    <property type="entry name" value="Periplasmic binding protein-like II"/>
    <property type="match status" value="1"/>
</dbReference>
<dbReference type="EMBL" id="QEKW01000004">
    <property type="protein sequence ID" value="PVZ10866.1"/>
    <property type="molecule type" value="Genomic_DNA"/>
</dbReference>
<name>A0A2U1FFF4_9PSEU</name>
<accession>A0A2U1FFF4</accession>
<evidence type="ECO:0000313" key="2">
    <source>
        <dbReference type="Proteomes" id="UP000245639"/>
    </source>
</evidence>
<keyword evidence="2" id="KW-1185">Reference proteome</keyword>
<evidence type="ECO:0000313" key="1">
    <source>
        <dbReference type="EMBL" id="PVZ10866.1"/>
    </source>
</evidence>